<proteinExistence type="predicted"/>
<gene>
    <name evidence="2" type="ORF">Baya_1217</name>
</gene>
<dbReference type="Proteomes" id="UP000319801">
    <property type="component" value="Unassembled WGS sequence"/>
</dbReference>
<organism evidence="2 3">
    <name type="scientific">Bagarius yarrelli</name>
    <name type="common">Goonch</name>
    <name type="synonym">Bagrus yarrelli</name>
    <dbReference type="NCBI Taxonomy" id="175774"/>
    <lineage>
        <taxon>Eukaryota</taxon>
        <taxon>Metazoa</taxon>
        <taxon>Chordata</taxon>
        <taxon>Craniata</taxon>
        <taxon>Vertebrata</taxon>
        <taxon>Euteleostomi</taxon>
        <taxon>Actinopterygii</taxon>
        <taxon>Neopterygii</taxon>
        <taxon>Teleostei</taxon>
        <taxon>Ostariophysi</taxon>
        <taxon>Siluriformes</taxon>
        <taxon>Sisoridae</taxon>
        <taxon>Sisorinae</taxon>
        <taxon>Bagarius</taxon>
    </lineage>
</organism>
<name>A0A556TKH3_BAGYA</name>
<accession>A0A556TKH3</accession>
<dbReference type="EMBL" id="VCAZ01000004">
    <property type="protein sequence ID" value="TSK17837.1"/>
    <property type="molecule type" value="Genomic_DNA"/>
</dbReference>
<reference evidence="2 3" key="1">
    <citation type="journal article" date="2019" name="Genome Biol. Evol.">
        <title>Whole-Genome Sequencing of the Giant Devil Catfish, Bagarius yarrelli.</title>
        <authorList>
            <person name="Jiang W."/>
            <person name="Lv Y."/>
            <person name="Cheng L."/>
            <person name="Yang K."/>
            <person name="Chao B."/>
            <person name="Wang X."/>
            <person name="Li Y."/>
            <person name="Pan X."/>
            <person name="You X."/>
            <person name="Zhang Y."/>
            <person name="Yang J."/>
            <person name="Li J."/>
            <person name="Zhang X."/>
            <person name="Liu S."/>
            <person name="Sun C."/>
            <person name="Yang J."/>
            <person name="Shi Q."/>
        </authorList>
    </citation>
    <scope>NUCLEOTIDE SEQUENCE [LARGE SCALE GENOMIC DNA]</scope>
    <source>
        <strain evidence="2">JWS20170419001</strain>
        <tissue evidence="2">Muscle</tissue>
    </source>
</reference>
<keyword evidence="3" id="KW-1185">Reference proteome</keyword>
<protein>
    <submittedName>
        <fullName evidence="2">Uncharacterized protein</fullName>
    </submittedName>
</protein>
<comment type="caution">
    <text evidence="2">The sequence shown here is derived from an EMBL/GenBank/DDBJ whole genome shotgun (WGS) entry which is preliminary data.</text>
</comment>
<feature type="region of interest" description="Disordered" evidence="1">
    <location>
        <begin position="1"/>
        <end position="22"/>
    </location>
</feature>
<evidence type="ECO:0000256" key="1">
    <source>
        <dbReference type="SAM" id="MobiDB-lite"/>
    </source>
</evidence>
<evidence type="ECO:0000313" key="2">
    <source>
        <dbReference type="EMBL" id="TSK17837.1"/>
    </source>
</evidence>
<dbReference type="AlphaFoldDB" id="A0A556TKH3"/>
<evidence type="ECO:0000313" key="3">
    <source>
        <dbReference type="Proteomes" id="UP000319801"/>
    </source>
</evidence>
<sequence>MKVNSASSDKIDSSRAGTHCLHSNIDANGKRWRDLCQRDMPQIYTACQVCQAKWDKALTEEGLFRESVSVSAVHNYGDLVEIENLEE</sequence>